<dbReference type="GO" id="GO:0043565">
    <property type="term" value="F:sequence-specific DNA binding"/>
    <property type="evidence" value="ECO:0007669"/>
    <property type="project" value="InterPro"/>
</dbReference>
<sequence>MVSKNSKYRHLGLQVYIFENFTSKIAFSELLMLDHFSILIVNSGSLSIRLNNREVAVFENELLVVPTRSSCEILIMSDQLQICLLSFTPEFAFENSIRRPHVGYFEFFITKLSSKIFLKSKDVVLLIDLFKLLNSKVMRSSIHIFKNETILFSFNLLLYELAGMYHRYSWHITVKHTRKEKLVMQFITNLEINCRKQHSVKFYADTLLVTTDHLSKTVKQVTEKTAKQHIEQAIVLEAKILLHYNHLTILDISEELQFSNSSFFSTFFKRHTSLSPSEYRSRLNFH</sequence>
<dbReference type="SUPFAM" id="SSF46689">
    <property type="entry name" value="Homeodomain-like"/>
    <property type="match status" value="1"/>
</dbReference>
<dbReference type="GO" id="GO:0003700">
    <property type="term" value="F:DNA-binding transcription factor activity"/>
    <property type="evidence" value="ECO:0007669"/>
    <property type="project" value="InterPro"/>
</dbReference>
<dbReference type="EMBL" id="FNDB01000002">
    <property type="protein sequence ID" value="SDG75872.1"/>
    <property type="molecule type" value="Genomic_DNA"/>
</dbReference>
<evidence type="ECO:0000259" key="4">
    <source>
        <dbReference type="PROSITE" id="PS01124"/>
    </source>
</evidence>
<accession>A0A1G7WV98</accession>
<dbReference type="PANTHER" id="PTHR43280">
    <property type="entry name" value="ARAC-FAMILY TRANSCRIPTIONAL REGULATOR"/>
    <property type="match status" value="1"/>
</dbReference>
<keyword evidence="3" id="KW-0804">Transcription</keyword>
<dbReference type="InterPro" id="IPR018062">
    <property type="entry name" value="HTH_AraC-typ_CS"/>
</dbReference>
<dbReference type="AlphaFoldDB" id="A0A1G7WV98"/>
<keyword evidence="1" id="KW-0805">Transcription regulation</keyword>
<dbReference type="PROSITE" id="PS00041">
    <property type="entry name" value="HTH_ARAC_FAMILY_1"/>
    <property type="match status" value="1"/>
</dbReference>
<dbReference type="Proteomes" id="UP000199274">
    <property type="component" value="Unassembled WGS sequence"/>
</dbReference>
<name>A0A1G7WV98_9FLAO</name>
<evidence type="ECO:0000256" key="3">
    <source>
        <dbReference type="ARBA" id="ARBA00023163"/>
    </source>
</evidence>
<dbReference type="InterPro" id="IPR009057">
    <property type="entry name" value="Homeodomain-like_sf"/>
</dbReference>
<organism evidence="5 6">
    <name type="scientific">Flavobacterium omnivorum</name>
    <dbReference type="NCBI Taxonomy" id="178355"/>
    <lineage>
        <taxon>Bacteria</taxon>
        <taxon>Pseudomonadati</taxon>
        <taxon>Bacteroidota</taxon>
        <taxon>Flavobacteriia</taxon>
        <taxon>Flavobacteriales</taxon>
        <taxon>Flavobacteriaceae</taxon>
        <taxon>Flavobacterium</taxon>
    </lineage>
</organism>
<feature type="domain" description="HTH araC/xylS-type" evidence="4">
    <location>
        <begin position="180"/>
        <end position="282"/>
    </location>
</feature>
<dbReference type="InterPro" id="IPR018060">
    <property type="entry name" value="HTH_AraC"/>
</dbReference>
<gene>
    <name evidence="5" type="ORF">SAMN04488062_10245</name>
</gene>
<keyword evidence="2 5" id="KW-0238">DNA-binding</keyword>
<dbReference type="SMART" id="SM00342">
    <property type="entry name" value="HTH_ARAC"/>
    <property type="match status" value="1"/>
</dbReference>
<dbReference type="PANTHER" id="PTHR43280:SF32">
    <property type="entry name" value="TRANSCRIPTIONAL REGULATORY PROTEIN"/>
    <property type="match status" value="1"/>
</dbReference>
<reference evidence="6" key="1">
    <citation type="submission" date="2016-10" db="EMBL/GenBank/DDBJ databases">
        <authorList>
            <person name="Varghese N."/>
            <person name="Submissions S."/>
        </authorList>
    </citation>
    <scope>NUCLEOTIDE SEQUENCE [LARGE SCALE GENOMIC DNA]</scope>
    <source>
        <strain evidence="6">CGMCC 1.2747</strain>
    </source>
</reference>
<evidence type="ECO:0000313" key="6">
    <source>
        <dbReference type="Proteomes" id="UP000199274"/>
    </source>
</evidence>
<proteinExistence type="predicted"/>
<dbReference type="Pfam" id="PF12833">
    <property type="entry name" value="HTH_18"/>
    <property type="match status" value="1"/>
</dbReference>
<dbReference type="Gene3D" id="1.10.10.60">
    <property type="entry name" value="Homeodomain-like"/>
    <property type="match status" value="1"/>
</dbReference>
<dbReference type="STRING" id="178355.SAMN04488062_10245"/>
<dbReference type="RefSeq" id="WP_139171378.1">
    <property type="nucleotide sequence ID" value="NZ_FNDB01000002.1"/>
</dbReference>
<keyword evidence="6" id="KW-1185">Reference proteome</keyword>
<dbReference type="OrthoDB" id="2611870at2"/>
<evidence type="ECO:0000313" key="5">
    <source>
        <dbReference type="EMBL" id="SDG75872.1"/>
    </source>
</evidence>
<evidence type="ECO:0000256" key="2">
    <source>
        <dbReference type="ARBA" id="ARBA00023125"/>
    </source>
</evidence>
<dbReference type="PROSITE" id="PS01124">
    <property type="entry name" value="HTH_ARAC_FAMILY_2"/>
    <property type="match status" value="1"/>
</dbReference>
<evidence type="ECO:0000256" key="1">
    <source>
        <dbReference type="ARBA" id="ARBA00023015"/>
    </source>
</evidence>
<protein>
    <submittedName>
        <fullName evidence="5">AraC-type DNA-binding protein</fullName>
    </submittedName>
</protein>